<dbReference type="Proteomes" id="UP000886520">
    <property type="component" value="Chromosome 20"/>
</dbReference>
<protein>
    <submittedName>
        <fullName evidence="1">Uncharacterized protein</fullName>
    </submittedName>
</protein>
<sequence>MSKEASCGKECIGSCDRKKVEPPVVDSTKVPCATGGVTNKEEPIYVSEMTCSLSEAGGGIMGVIEMGV</sequence>
<accession>A0A9D4UC48</accession>
<comment type="caution">
    <text evidence="1">The sequence shown here is derived from an EMBL/GenBank/DDBJ whole genome shotgun (WGS) entry which is preliminary data.</text>
</comment>
<proteinExistence type="predicted"/>
<name>A0A9D4UC48_ADICA</name>
<reference evidence="1" key="1">
    <citation type="submission" date="2021-01" db="EMBL/GenBank/DDBJ databases">
        <title>Adiantum capillus-veneris genome.</title>
        <authorList>
            <person name="Fang Y."/>
            <person name="Liao Q."/>
        </authorList>
    </citation>
    <scope>NUCLEOTIDE SEQUENCE</scope>
    <source>
        <strain evidence="1">H3</strain>
        <tissue evidence="1">Leaf</tissue>
    </source>
</reference>
<organism evidence="1 2">
    <name type="scientific">Adiantum capillus-veneris</name>
    <name type="common">Maidenhair fern</name>
    <dbReference type="NCBI Taxonomy" id="13818"/>
    <lineage>
        <taxon>Eukaryota</taxon>
        <taxon>Viridiplantae</taxon>
        <taxon>Streptophyta</taxon>
        <taxon>Embryophyta</taxon>
        <taxon>Tracheophyta</taxon>
        <taxon>Polypodiopsida</taxon>
        <taxon>Polypodiidae</taxon>
        <taxon>Polypodiales</taxon>
        <taxon>Pteridineae</taxon>
        <taxon>Pteridaceae</taxon>
        <taxon>Vittarioideae</taxon>
        <taxon>Adiantum</taxon>
    </lineage>
</organism>
<evidence type="ECO:0000313" key="1">
    <source>
        <dbReference type="EMBL" id="KAI5064351.1"/>
    </source>
</evidence>
<gene>
    <name evidence="1" type="ORF">GOP47_0021021</name>
</gene>
<dbReference type="AlphaFoldDB" id="A0A9D4UC48"/>
<keyword evidence="2" id="KW-1185">Reference proteome</keyword>
<evidence type="ECO:0000313" key="2">
    <source>
        <dbReference type="Proteomes" id="UP000886520"/>
    </source>
</evidence>
<dbReference type="EMBL" id="JABFUD020000020">
    <property type="protein sequence ID" value="KAI5064351.1"/>
    <property type="molecule type" value="Genomic_DNA"/>
</dbReference>